<feature type="compositionally biased region" description="Polar residues" evidence="1">
    <location>
        <begin position="182"/>
        <end position="197"/>
    </location>
</feature>
<reference evidence="3" key="1">
    <citation type="journal article" date="2019" name="Int. J. Syst. Evol. Microbiol.">
        <title>The Global Catalogue of Microorganisms (GCM) 10K type strain sequencing project: providing services to taxonomists for standard genome sequencing and annotation.</title>
        <authorList>
            <consortium name="The Broad Institute Genomics Platform"/>
            <consortium name="The Broad Institute Genome Sequencing Center for Infectious Disease"/>
            <person name="Wu L."/>
            <person name="Ma J."/>
        </authorList>
    </citation>
    <scope>NUCLEOTIDE SEQUENCE [LARGE SCALE GENOMIC DNA]</scope>
    <source>
        <strain evidence="3">JCM 16545</strain>
    </source>
</reference>
<proteinExistence type="predicted"/>
<sequence length="398" mass="44746">MALINKKDIEELVNVQSNTNALCISFFLPTHRAGKETLNGMDSLAFKNQIRKAKELLETHDLTNEEIDEYLKPADELLNSNGFWRHQGEGLAVFITKGFATHYTLPVTMPNEVYVLNQFYFTPILPILSQNGRFFILWLYRENISFYEATLDSIREVDTSSFLPPNMSETPSLKFDERSNDQDFNTSRTTVNGSNILGNPRGFAQADQQHDRVREFMKDVSTGLQEVLHDAHEPLILAGVDHYCTLFRKSSNYKNIVEDVINVDENTDVTTAPKTLHEKALAIMKPLMHQSHIESLDRYQNVAGTGVTSEDIATVAAEAVHGRIDTLFIAPSQPVWGTYDAKSATAEVHSEYHKGDYDLINLAAVKTIAQGGRVFVSDYNGMAEVSDNGVNVKALFRY</sequence>
<evidence type="ECO:0000313" key="3">
    <source>
        <dbReference type="Proteomes" id="UP001597369"/>
    </source>
</evidence>
<name>A0ABW4X2M8_9BACT</name>
<dbReference type="RefSeq" id="WP_229958857.1">
    <property type="nucleotide sequence ID" value="NZ_JAJJWI010000004.1"/>
</dbReference>
<feature type="region of interest" description="Disordered" evidence="1">
    <location>
        <begin position="170"/>
        <end position="201"/>
    </location>
</feature>
<dbReference type="EMBL" id="JBHUHV010000054">
    <property type="protein sequence ID" value="MFD2068570.1"/>
    <property type="molecule type" value="Genomic_DNA"/>
</dbReference>
<protein>
    <submittedName>
        <fullName evidence="2">Uncharacterized protein</fullName>
    </submittedName>
</protein>
<organism evidence="2 3">
    <name type="scientific">Pontibacter silvestris</name>
    <dbReference type="NCBI Taxonomy" id="2305183"/>
    <lineage>
        <taxon>Bacteria</taxon>
        <taxon>Pseudomonadati</taxon>
        <taxon>Bacteroidota</taxon>
        <taxon>Cytophagia</taxon>
        <taxon>Cytophagales</taxon>
        <taxon>Hymenobacteraceae</taxon>
        <taxon>Pontibacter</taxon>
    </lineage>
</organism>
<gene>
    <name evidence="2" type="ORF">ACFSKU_16900</name>
</gene>
<dbReference type="Proteomes" id="UP001597369">
    <property type="component" value="Unassembled WGS sequence"/>
</dbReference>
<keyword evidence="3" id="KW-1185">Reference proteome</keyword>
<evidence type="ECO:0000256" key="1">
    <source>
        <dbReference type="SAM" id="MobiDB-lite"/>
    </source>
</evidence>
<evidence type="ECO:0000313" key="2">
    <source>
        <dbReference type="EMBL" id="MFD2068570.1"/>
    </source>
</evidence>
<accession>A0ABW4X2M8</accession>
<dbReference type="Pfam" id="PF18845">
    <property type="entry name" value="baeRF_family3"/>
    <property type="match status" value="1"/>
</dbReference>
<dbReference type="InterPro" id="IPR041289">
    <property type="entry name" value="Bact_RF_family3"/>
</dbReference>
<comment type="caution">
    <text evidence="2">The sequence shown here is derived from an EMBL/GenBank/DDBJ whole genome shotgun (WGS) entry which is preliminary data.</text>
</comment>